<dbReference type="PANTHER" id="PTHR36447:SF2">
    <property type="entry name" value="BETA-GALACTOSIDASE YESZ"/>
    <property type="match status" value="1"/>
</dbReference>
<dbReference type="GO" id="GO:0004565">
    <property type="term" value="F:beta-galactosidase activity"/>
    <property type="evidence" value="ECO:0007669"/>
    <property type="project" value="UniProtKB-EC"/>
</dbReference>
<evidence type="ECO:0000256" key="10">
    <source>
        <dbReference type="PIRSR" id="PIRSR001084-2"/>
    </source>
</evidence>
<feature type="domain" description="Glycoside hydrolase family 42 N-terminal" evidence="12">
    <location>
        <begin position="40"/>
        <end position="416"/>
    </location>
</feature>
<dbReference type="EMBL" id="FUWZ01000004">
    <property type="protein sequence ID" value="SKA37347.1"/>
    <property type="molecule type" value="Genomic_DNA"/>
</dbReference>
<keyword evidence="4" id="KW-0479">Metal-binding</keyword>
<organism evidence="15 16">
    <name type="scientific">Chitinophaga eiseniae</name>
    <dbReference type="NCBI Taxonomy" id="634771"/>
    <lineage>
        <taxon>Bacteria</taxon>
        <taxon>Pseudomonadati</taxon>
        <taxon>Bacteroidota</taxon>
        <taxon>Chitinophagia</taxon>
        <taxon>Chitinophagales</taxon>
        <taxon>Chitinophagaceae</taxon>
        <taxon>Chitinophaga</taxon>
    </lineage>
</organism>
<feature type="binding site" evidence="10">
    <location>
        <position position="347"/>
    </location>
    <ligand>
        <name>substrate</name>
    </ligand>
</feature>
<name>A0A1T4TAD7_9BACT</name>
<feature type="active site" description="Nucleophile" evidence="9">
    <location>
        <position position="339"/>
    </location>
</feature>
<feature type="domain" description="Beta-galactosidase trimerisation" evidence="13">
    <location>
        <begin position="436"/>
        <end position="635"/>
    </location>
</feature>
<dbReference type="SUPFAM" id="SSF51011">
    <property type="entry name" value="Glycosyl hydrolase domain"/>
    <property type="match status" value="1"/>
</dbReference>
<dbReference type="Pfam" id="PF02449">
    <property type="entry name" value="Glyco_hydro_42"/>
    <property type="match status" value="1"/>
</dbReference>
<dbReference type="InterPro" id="IPR013738">
    <property type="entry name" value="Beta_galactosidase_Trimer"/>
</dbReference>
<dbReference type="EC" id="3.2.1.23" evidence="3 8"/>
<dbReference type="InterPro" id="IPR013739">
    <property type="entry name" value="Beta_galactosidase_C"/>
</dbReference>
<dbReference type="Gene3D" id="2.60.40.1180">
    <property type="entry name" value="Golgi alpha-mannosidase II"/>
    <property type="match status" value="1"/>
</dbReference>
<keyword evidence="16" id="KW-1185">Reference proteome</keyword>
<evidence type="ECO:0000256" key="7">
    <source>
        <dbReference type="ARBA" id="ARBA00023295"/>
    </source>
</evidence>
<dbReference type="STRING" id="634771.SAMN04488128_104265"/>
<gene>
    <name evidence="15" type="ORF">SAMN04488128_104265</name>
</gene>
<dbReference type="InterPro" id="IPR029062">
    <property type="entry name" value="Class_I_gatase-like"/>
</dbReference>
<dbReference type="InterPro" id="IPR017853">
    <property type="entry name" value="GH"/>
</dbReference>
<sequence>MKKCILLLWLLVILAVSQAFSQQDHPFFPAKRLVTTGIYYYPEHWDPHLWERDIKRMSEMGFEFVHLAEFAWSKMEPEEGRFDFTWLDTVMDLCTKYHLKVVLCTPSATPPAWIRYQYPETFQMNSQYIRGEHGTRGLGSVASPVYRRLVETIVTKMAQRYGKHENVIGWQLDNEPDAKPDFSPASQEAFRQWLKNKYHSIDALNTIWGNAFWSQWYNSFDQVLIPNVNLVGWWGSNPHAMLDFKRYMADIQAEYLDFQSRTLRANISEHQFITTNYTAVSPGADPRRTKQLDFATYTAYPNGGTHNIGQQGFRLGNSNVILFAAEYYKSVGGVTGAMEIQPGTVNWGNFTPLPLPGTVRMWLYHIFAAGGKLACSYRFRQINYGAEQYHSGIMETDGVTPSPGGYDYMQFMKEMNVLRKEADIKAPLPEKLARRSTAILWNLENYWSFDQQRQTRQWDSWNYPIKFLQIAKSFGAPVDVIAETADLSKYNVVIIPAYELVDSSLIKKWETYAANGGQLIITCRTATKNRDGYLWEKGWAAPLSALTGARITTFDMLPDQYYGDVQTKAGHYRWNNWGDLLQPDKNTEALATYNDQFYKGAAAVVKRRVGKGTVTYIGVDTDDAKLEKDVLRDIYTGTGATTENYPPGVLVYWRDGFYVAVNYSSDNYTMNMSGTTKILIGEKTIKPGGVLVWKE</sequence>
<keyword evidence="11" id="KW-0732">Signal</keyword>
<proteinExistence type="inferred from homology"/>
<protein>
    <recommendedName>
        <fullName evidence="3 8">Beta-galactosidase</fullName>
        <shortName evidence="8">Beta-gal</shortName>
        <ecNumber evidence="3 8">3.2.1.23</ecNumber>
    </recommendedName>
</protein>
<dbReference type="RefSeq" id="WP_078671618.1">
    <property type="nucleotide sequence ID" value="NZ_FUWZ01000004.1"/>
</dbReference>
<feature type="signal peptide" evidence="11">
    <location>
        <begin position="1"/>
        <end position="21"/>
    </location>
</feature>
<evidence type="ECO:0000256" key="1">
    <source>
        <dbReference type="ARBA" id="ARBA00001412"/>
    </source>
</evidence>
<dbReference type="SUPFAM" id="SSF52317">
    <property type="entry name" value="Class I glutamine amidotransferase-like"/>
    <property type="match status" value="1"/>
</dbReference>
<dbReference type="PANTHER" id="PTHR36447">
    <property type="entry name" value="BETA-GALACTOSIDASE GANA"/>
    <property type="match status" value="1"/>
</dbReference>
<evidence type="ECO:0000259" key="13">
    <source>
        <dbReference type="Pfam" id="PF08532"/>
    </source>
</evidence>
<evidence type="ECO:0000256" key="9">
    <source>
        <dbReference type="PIRSR" id="PIRSR001084-1"/>
    </source>
</evidence>
<keyword evidence="6" id="KW-0862">Zinc</keyword>
<dbReference type="Proteomes" id="UP000190367">
    <property type="component" value="Unassembled WGS sequence"/>
</dbReference>
<evidence type="ECO:0000259" key="14">
    <source>
        <dbReference type="Pfam" id="PF08533"/>
    </source>
</evidence>
<keyword evidence="7 8" id="KW-0326">Glycosidase</keyword>
<evidence type="ECO:0000256" key="6">
    <source>
        <dbReference type="ARBA" id="ARBA00022833"/>
    </source>
</evidence>
<feature type="binding site" evidence="10">
    <location>
        <position position="174"/>
    </location>
    <ligand>
        <name>substrate</name>
    </ligand>
</feature>
<dbReference type="Gene3D" id="3.40.50.880">
    <property type="match status" value="1"/>
</dbReference>
<dbReference type="GO" id="GO:0006012">
    <property type="term" value="P:galactose metabolic process"/>
    <property type="evidence" value="ECO:0007669"/>
    <property type="project" value="InterPro"/>
</dbReference>
<evidence type="ECO:0000259" key="12">
    <source>
        <dbReference type="Pfam" id="PF02449"/>
    </source>
</evidence>
<feature type="binding site" evidence="10">
    <location>
        <position position="136"/>
    </location>
    <ligand>
        <name>substrate</name>
    </ligand>
</feature>
<evidence type="ECO:0000256" key="11">
    <source>
        <dbReference type="SAM" id="SignalP"/>
    </source>
</evidence>
<dbReference type="Gene3D" id="3.20.20.80">
    <property type="entry name" value="Glycosidases"/>
    <property type="match status" value="1"/>
</dbReference>
<accession>A0A1T4TAD7</accession>
<evidence type="ECO:0000256" key="8">
    <source>
        <dbReference type="PIRNR" id="PIRNR001084"/>
    </source>
</evidence>
<feature type="active site" description="Proton donor" evidence="9">
    <location>
        <position position="175"/>
    </location>
</feature>
<dbReference type="Pfam" id="PF08533">
    <property type="entry name" value="Glyco_hydro_42C"/>
    <property type="match status" value="1"/>
</dbReference>
<dbReference type="CDD" id="cd03143">
    <property type="entry name" value="A4_beta-galactosidase_middle_domain"/>
    <property type="match status" value="1"/>
</dbReference>
<evidence type="ECO:0000256" key="4">
    <source>
        <dbReference type="ARBA" id="ARBA00022723"/>
    </source>
</evidence>
<feature type="domain" description="Beta-galactosidase C-terminal" evidence="14">
    <location>
        <begin position="655"/>
        <end position="695"/>
    </location>
</feature>
<dbReference type="InterPro" id="IPR013780">
    <property type="entry name" value="Glyco_hydro_b"/>
</dbReference>
<evidence type="ECO:0000256" key="5">
    <source>
        <dbReference type="ARBA" id="ARBA00022801"/>
    </source>
</evidence>
<dbReference type="AlphaFoldDB" id="A0A1T4TAD7"/>
<dbReference type="PIRSF" id="PIRSF001084">
    <property type="entry name" value="B-galactosidase"/>
    <property type="match status" value="1"/>
</dbReference>
<dbReference type="GO" id="GO:0046872">
    <property type="term" value="F:metal ion binding"/>
    <property type="evidence" value="ECO:0007669"/>
    <property type="project" value="UniProtKB-KW"/>
</dbReference>
<evidence type="ECO:0000313" key="15">
    <source>
        <dbReference type="EMBL" id="SKA37347.1"/>
    </source>
</evidence>
<evidence type="ECO:0000313" key="16">
    <source>
        <dbReference type="Proteomes" id="UP000190367"/>
    </source>
</evidence>
<keyword evidence="5 8" id="KW-0378">Hydrolase</keyword>
<evidence type="ECO:0000256" key="3">
    <source>
        <dbReference type="ARBA" id="ARBA00012756"/>
    </source>
</evidence>
<dbReference type="Pfam" id="PF08532">
    <property type="entry name" value="Glyco_hydro_42M"/>
    <property type="match status" value="1"/>
</dbReference>
<dbReference type="GO" id="GO:0009341">
    <property type="term" value="C:beta-galactosidase complex"/>
    <property type="evidence" value="ECO:0007669"/>
    <property type="project" value="InterPro"/>
</dbReference>
<dbReference type="SUPFAM" id="SSF51445">
    <property type="entry name" value="(Trans)glycosidases"/>
    <property type="match status" value="1"/>
</dbReference>
<reference evidence="16" key="1">
    <citation type="submission" date="2017-02" db="EMBL/GenBank/DDBJ databases">
        <authorList>
            <person name="Varghese N."/>
            <person name="Submissions S."/>
        </authorList>
    </citation>
    <scope>NUCLEOTIDE SEQUENCE [LARGE SCALE GENOMIC DNA]</scope>
    <source>
        <strain evidence="16">DSM 22224</strain>
    </source>
</reference>
<feature type="chain" id="PRO_5012233639" description="Beta-galactosidase" evidence="11">
    <location>
        <begin position="22"/>
        <end position="695"/>
    </location>
</feature>
<dbReference type="InterPro" id="IPR003476">
    <property type="entry name" value="Glyco_hydro_42"/>
</dbReference>
<evidence type="ECO:0000256" key="2">
    <source>
        <dbReference type="ARBA" id="ARBA00005940"/>
    </source>
</evidence>
<comment type="similarity">
    <text evidence="2 8">Belongs to the glycosyl hydrolase 42 family.</text>
</comment>
<comment type="catalytic activity">
    <reaction evidence="1 8">
        <text>Hydrolysis of terminal non-reducing beta-D-galactose residues in beta-D-galactosides.</text>
        <dbReference type="EC" id="3.2.1.23"/>
    </reaction>
</comment>
<dbReference type="OrthoDB" id="9800974at2"/>
<dbReference type="InterPro" id="IPR013529">
    <property type="entry name" value="Glyco_hydro_42_N"/>
</dbReference>